<dbReference type="GO" id="GO:0006813">
    <property type="term" value="P:potassium ion transport"/>
    <property type="evidence" value="ECO:0007669"/>
    <property type="project" value="InterPro"/>
</dbReference>
<gene>
    <name evidence="3" type="ordered locus">OB1662</name>
</gene>
<dbReference type="InterPro" id="IPR006037">
    <property type="entry name" value="RCK_C"/>
</dbReference>
<dbReference type="EMBL" id="BA000028">
    <property type="protein sequence ID" value="BAC13618.1"/>
    <property type="molecule type" value="Genomic_DNA"/>
</dbReference>
<dbReference type="PROSITE" id="PS51202">
    <property type="entry name" value="RCK_C"/>
    <property type="match status" value="1"/>
</dbReference>
<dbReference type="HOGENOM" id="CLU_046525_3_2_9"/>
<feature type="domain" description="RCK C-terminal" evidence="2">
    <location>
        <begin position="142"/>
        <end position="225"/>
    </location>
</feature>
<sequence length="225" mass="24934">MPRRISGKKKQFIVIGLGSFGGSITRELYYLGCDVLAIDKDIEKVKKYMPYTIHAVQLDSTDEEALNSLGVSNFDHVVVAIGDNIQSSVLTTLILKELGTDKVWVKAENRHHQNVLTKIGADLVIHPESDMGLRVAHNMASEKIVDYINLSNEYSIVELVASKKIHNKSLLELDLRAKFGVTILAIKTKEGINVSPHPDEIIPEGSILVTMGSNQSIRKFEEKGI</sequence>
<dbReference type="SUPFAM" id="SSF116726">
    <property type="entry name" value="TrkA C-terminal domain-like"/>
    <property type="match status" value="1"/>
</dbReference>
<dbReference type="InterPro" id="IPR050721">
    <property type="entry name" value="Trk_Ktr_HKT_K-transport"/>
</dbReference>
<dbReference type="Pfam" id="PF02080">
    <property type="entry name" value="TrkA_C"/>
    <property type="match status" value="1"/>
</dbReference>
<dbReference type="Gene3D" id="3.40.50.720">
    <property type="entry name" value="NAD(P)-binding Rossmann-like Domain"/>
    <property type="match status" value="1"/>
</dbReference>
<dbReference type="Gene3D" id="3.30.70.1450">
    <property type="entry name" value="Regulator of K+ conductance, C-terminal domain"/>
    <property type="match status" value="1"/>
</dbReference>
<evidence type="ECO:0000313" key="3">
    <source>
        <dbReference type="EMBL" id="BAC13618.1"/>
    </source>
</evidence>
<dbReference type="PROSITE" id="PS51201">
    <property type="entry name" value="RCK_N"/>
    <property type="match status" value="1"/>
</dbReference>
<organism evidence="3 4">
    <name type="scientific">Oceanobacillus iheyensis (strain DSM 14371 / CIP 107618 / JCM 11309 / KCTC 3954 / HTE831)</name>
    <dbReference type="NCBI Taxonomy" id="221109"/>
    <lineage>
        <taxon>Bacteria</taxon>
        <taxon>Bacillati</taxon>
        <taxon>Bacillota</taxon>
        <taxon>Bacilli</taxon>
        <taxon>Bacillales</taxon>
        <taxon>Bacillaceae</taxon>
        <taxon>Oceanobacillus</taxon>
    </lineage>
</organism>
<dbReference type="InterPro" id="IPR036721">
    <property type="entry name" value="RCK_C_sf"/>
</dbReference>
<dbReference type="eggNOG" id="COG0569">
    <property type="taxonomic scope" value="Bacteria"/>
</dbReference>
<dbReference type="SUPFAM" id="SSF51735">
    <property type="entry name" value="NAD(P)-binding Rossmann-fold domains"/>
    <property type="match status" value="1"/>
</dbReference>
<evidence type="ECO:0000259" key="1">
    <source>
        <dbReference type="PROSITE" id="PS51201"/>
    </source>
</evidence>
<dbReference type="Proteomes" id="UP000000822">
    <property type="component" value="Chromosome"/>
</dbReference>
<accession>Q8EQN2</accession>
<dbReference type="InterPro" id="IPR003148">
    <property type="entry name" value="RCK_N"/>
</dbReference>
<reference evidence="3 4" key="1">
    <citation type="journal article" date="2001" name="FEMS Microbiol. Lett.">
        <title>Oceanobacillus iheyensis gen. nov., sp. nov., a deep-sea extremely halotolerant and alkaliphilic species isolated from a depth of 1050 m on the Iheya Ridge.</title>
        <authorList>
            <person name="Lu J."/>
            <person name="Nogi Y."/>
            <person name="Takami H."/>
        </authorList>
    </citation>
    <scope>NUCLEOTIDE SEQUENCE [LARGE SCALE GENOMIC DNA]</scope>
    <source>
        <strain evidence="4">DSM 14371 / CIP 107618 / JCM 11309 / KCTC 3954 / HTE831</strain>
    </source>
</reference>
<evidence type="ECO:0000313" key="4">
    <source>
        <dbReference type="Proteomes" id="UP000000822"/>
    </source>
</evidence>
<dbReference type="RefSeq" id="WP_011066063.1">
    <property type="nucleotide sequence ID" value="NC_004193.1"/>
</dbReference>
<protein>
    <submittedName>
        <fullName evidence="3">Hypothetical conserved protein</fullName>
    </submittedName>
</protein>
<dbReference type="Pfam" id="PF02254">
    <property type="entry name" value="TrkA_N"/>
    <property type="match status" value="1"/>
</dbReference>
<dbReference type="OrthoDB" id="9776294at2"/>
<dbReference type="PANTHER" id="PTHR43833">
    <property type="entry name" value="POTASSIUM CHANNEL PROTEIN 2-RELATED-RELATED"/>
    <property type="match status" value="1"/>
</dbReference>
<feature type="domain" description="RCK N-terminal" evidence="1">
    <location>
        <begin position="9"/>
        <end position="125"/>
    </location>
</feature>
<dbReference type="STRING" id="221109.gene:10733902"/>
<evidence type="ECO:0000259" key="2">
    <source>
        <dbReference type="PROSITE" id="PS51202"/>
    </source>
</evidence>
<dbReference type="AlphaFoldDB" id="Q8EQN2"/>
<proteinExistence type="predicted"/>
<reference evidence="3 4" key="2">
    <citation type="journal article" date="2002" name="Nucleic Acids Res.">
        <title>Genome sequence of Oceanobacillus iheyensis isolated from the Iheya Ridge and its unexpected adaptive capabilities to extreme environments.</title>
        <authorList>
            <person name="Takami H."/>
            <person name="Takaki Y."/>
            <person name="Uchiyama I."/>
        </authorList>
    </citation>
    <scope>NUCLEOTIDE SEQUENCE [LARGE SCALE GENOMIC DNA]</scope>
    <source>
        <strain evidence="4">DSM 14371 / CIP 107618 / JCM 11309 / KCTC 3954 / HTE831</strain>
    </source>
</reference>
<dbReference type="InterPro" id="IPR036291">
    <property type="entry name" value="NAD(P)-bd_dom_sf"/>
</dbReference>
<dbReference type="KEGG" id="oih:OB1662"/>
<name>Q8EQN2_OCEIH</name>
<keyword evidence="4" id="KW-1185">Reference proteome</keyword>
<dbReference type="GO" id="GO:0008324">
    <property type="term" value="F:monoatomic cation transmembrane transporter activity"/>
    <property type="evidence" value="ECO:0007669"/>
    <property type="project" value="InterPro"/>
</dbReference>
<dbReference type="PhylomeDB" id="Q8EQN2"/>
<dbReference type="PANTHER" id="PTHR43833:SF7">
    <property type="entry name" value="KTR SYSTEM POTASSIUM UPTAKE PROTEIN C"/>
    <property type="match status" value="1"/>
</dbReference>